<dbReference type="AlphaFoldDB" id="A0AAV4FRD4"/>
<comment type="caution">
    <text evidence="1">The sequence shown here is derived from an EMBL/GenBank/DDBJ whole genome shotgun (WGS) entry which is preliminary data.</text>
</comment>
<keyword evidence="2" id="KW-1185">Reference proteome</keyword>
<sequence length="86" mass="9534">MEKEYSNVGSEEADEQEKILQRRILTLFPLLYNLNSTQASSSIHESSAQPGPRYRSASCCVARSKLTTKINATFAANRPCDSLLPV</sequence>
<reference evidence="1 2" key="1">
    <citation type="journal article" date="2021" name="Elife">
        <title>Chloroplast acquisition without the gene transfer in kleptoplastic sea slugs, Plakobranchus ocellatus.</title>
        <authorList>
            <person name="Maeda T."/>
            <person name="Takahashi S."/>
            <person name="Yoshida T."/>
            <person name="Shimamura S."/>
            <person name="Takaki Y."/>
            <person name="Nagai Y."/>
            <person name="Toyoda A."/>
            <person name="Suzuki Y."/>
            <person name="Arimoto A."/>
            <person name="Ishii H."/>
            <person name="Satoh N."/>
            <person name="Nishiyama T."/>
            <person name="Hasebe M."/>
            <person name="Maruyama T."/>
            <person name="Minagawa J."/>
            <person name="Obokata J."/>
            <person name="Shigenobu S."/>
        </authorList>
    </citation>
    <scope>NUCLEOTIDE SEQUENCE [LARGE SCALE GENOMIC DNA]</scope>
</reference>
<gene>
    <name evidence="1" type="ORF">ElyMa_003923600</name>
</gene>
<evidence type="ECO:0000313" key="2">
    <source>
        <dbReference type="Proteomes" id="UP000762676"/>
    </source>
</evidence>
<protein>
    <submittedName>
        <fullName evidence="1">Uncharacterized protein</fullName>
    </submittedName>
</protein>
<organism evidence="1 2">
    <name type="scientific">Elysia marginata</name>
    <dbReference type="NCBI Taxonomy" id="1093978"/>
    <lineage>
        <taxon>Eukaryota</taxon>
        <taxon>Metazoa</taxon>
        <taxon>Spiralia</taxon>
        <taxon>Lophotrochozoa</taxon>
        <taxon>Mollusca</taxon>
        <taxon>Gastropoda</taxon>
        <taxon>Heterobranchia</taxon>
        <taxon>Euthyneura</taxon>
        <taxon>Panpulmonata</taxon>
        <taxon>Sacoglossa</taxon>
        <taxon>Placobranchoidea</taxon>
        <taxon>Plakobranchidae</taxon>
        <taxon>Elysia</taxon>
    </lineage>
</organism>
<accession>A0AAV4FRD4</accession>
<proteinExistence type="predicted"/>
<evidence type="ECO:0000313" key="1">
    <source>
        <dbReference type="EMBL" id="GFR75564.1"/>
    </source>
</evidence>
<dbReference type="EMBL" id="BMAT01007972">
    <property type="protein sequence ID" value="GFR75564.1"/>
    <property type="molecule type" value="Genomic_DNA"/>
</dbReference>
<name>A0AAV4FRD4_9GAST</name>
<dbReference type="Proteomes" id="UP000762676">
    <property type="component" value="Unassembled WGS sequence"/>
</dbReference>